<evidence type="ECO:0000256" key="1">
    <source>
        <dbReference type="SAM" id="MobiDB-lite"/>
    </source>
</evidence>
<dbReference type="PANTHER" id="PTHR34724">
    <property type="entry name" value="OS12G0596101 PROTEIN"/>
    <property type="match status" value="1"/>
</dbReference>
<name>A0ABW8AQH1_9ACTN</name>
<dbReference type="Proteomes" id="UP001612915">
    <property type="component" value="Unassembled WGS sequence"/>
</dbReference>
<dbReference type="EMBL" id="JBITLV010000005">
    <property type="protein sequence ID" value="MFI7588609.1"/>
    <property type="molecule type" value="Genomic_DNA"/>
</dbReference>
<keyword evidence="3" id="KW-1185">Reference proteome</keyword>
<feature type="region of interest" description="Disordered" evidence="1">
    <location>
        <begin position="36"/>
        <end position="56"/>
    </location>
</feature>
<evidence type="ECO:0000313" key="2">
    <source>
        <dbReference type="EMBL" id="MFI7588609.1"/>
    </source>
</evidence>
<dbReference type="RefSeq" id="WP_398282482.1">
    <property type="nucleotide sequence ID" value="NZ_JBITLV010000005.1"/>
</dbReference>
<protein>
    <submittedName>
        <fullName evidence="2">Uncharacterized protein</fullName>
    </submittedName>
</protein>
<evidence type="ECO:0000313" key="3">
    <source>
        <dbReference type="Proteomes" id="UP001612915"/>
    </source>
</evidence>
<dbReference type="PANTHER" id="PTHR34724:SF2">
    <property type="entry name" value="OS12G0596101 PROTEIN"/>
    <property type="match status" value="1"/>
</dbReference>
<accession>A0ABW8AQH1</accession>
<comment type="caution">
    <text evidence="2">The sequence shown here is derived from an EMBL/GenBank/DDBJ whole genome shotgun (WGS) entry which is preliminary data.</text>
</comment>
<gene>
    <name evidence="2" type="ORF">ACIB24_16180</name>
</gene>
<sequence length="56" mass="6395">MCRAVTCRRCGKTTWAGCGQHVDAVMRNVPASQRCTCERNAPSPSRDRSPLKWFRR</sequence>
<reference evidence="2 3" key="1">
    <citation type="submission" date="2024-10" db="EMBL/GenBank/DDBJ databases">
        <title>The Natural Products Discovery Center: Release of the First 8490 Sequenced Strains for Exploring Actinobacteria Biosynthetic Diversity.</title>
        <authorList>
            <person name="Kalkreuter E."/>
            <person name="Kautsar S.A."/>
            <person name="Yang D."/>
            <person name="Bader C.D."/>
            <person name="Teijaro C.N."/>
            <person name="Fluegel L."/>
            <person name="Davis C.M."/>
            <person name="Simpson J.R."/>
            <person name="Lauterbach L."/>
            <person name="Steele A.D."/>
            <person name="Gui C."/>
            <person name="Meng S."/>
            <person name="Li G."/>
            <person name="Viehrig K."/>
            <person name="Ye F."/>
            <person name="Su P."/>
            <person name="Kiefer A.F."/>
            <person name="Nichols A."/>
            <person name="Cepeda A.J."/>
            <person name="Yan W."/>
            <person name="Fan B."/>
            <person name="Jiang Y."/>
            <person name="Adhikari A."/>
            <person name="Zheng C.-J."/>
            <person name="Schuster L."/>
            <person name="Cowan T.M."/>
            <person name="Smanski M.J."/>
            <person name="Chevrette M.G."/>
            <person name="De Carvalho L.P.S."/>
            <person name="Shen B."/>
        </authorList>
    </citation>
    <scope>NUCLEOTIDE SEQUENCE [LARGE SCALE GENOMIC DNA]</scope>
    <source>
        <strain evidence="2 3">NPDC049639</strain>
    </source>
</reference>
<organism evidence="2 3">
    <name type="scientific">Spongisporangium articulatum</name>
    <dbReference type="NCBI Taxonomy" id="3362603"/>
    <lineage>
        <taxon>Bacteria</taxon>
        <taxon>Bacillati</taxon>
        <taxon>Actinomycetota</taxon>
        <taxon>Actinomycetes</taxon>
        <taxon>Kineosporiales</taxon>
        <taxon>Kineosporiaceae</taxon>
        <taxon>Spongisporangium</taxon>
    </lineage>
</organism>
<proteinExistence type="predicted"/>